<dbReference type="AlphaFoldDB" id="A0A1G4RWP8"/>
<dbReference type="Pfam" id="PF00593">
    <property type="entry name" value="TonB_dep_Rec_b-barrel"/>
    <property type="match status" value="1"/>
</dbReference>
<sequence length="930" mass="102432">MKKTRPYLTLGRLCKLTLLAGCSLYGLHGVASAQDTTTAAPADEEPQTVVVLGSRIPRTQKEGPAPVTVITSDQIRAGGYASVPDVLKTVTANSGETESMQSGNAADYSPGAQQVDLRGLGPNHTLVMVNGRRISDFPMPYDGNGNFTDISNIPLGMVDQIEILSGSASAIYGSDALAGVVNFKLKERYDGSTLDYRYGWTEQGGGQSHRLNYSSGFDAGKFHGVFGGEILWTDPIYGYQRKRQDSTLDAPDPAYQTPVTNWQRVDYDVYAIDATEADCAPTASTNGGTTHLATDPYYGDGDTILGNYCGSKSAIGYKTVQSQRHAGNLVGSFTYDVSDTLHLFADVQFGLSRLELLKRPTSWGYQDETGNDVGDFYNSFTGGTDNWYRIFTPEEMGGLDKAKRQVNSTTYTFTPGVRGTFGADDKWNYEVALNYSAYTAEVIFPLINVEKANALFLGPKLGMDTDPQFLGEDDGYGLPVFNADPTRFYTPLTPEEYASIAENAVYHPKSSVTELTAQIGTRDLFQMPAGPVGFNFLIEGGRQDYDQGTDPKAASPHFFSWTDFISKGHRNHYATGVEFSIPLLSTLSSSAAARYDHYDYAGHSVGQSTYNLGLEYRPLKTLLLRAAWGTGFRAPDLNYVYQGIGYEEGRATDYYTCYNDTPEDYPGDCGRGSRISVKTGGNRDLEPETSESFNTGFVWAPSRMFDVSVDYFKIKMEGVVEDLVINNLTRTEGECRNGLQDINTPTCQDAIARVTRDSGGDITQVFVSPINVAKEETSGYDFAGHLRFDTPIGVLGLSGSYTHVIDHDYTRYVGDPAINKLAVDSDYYIPRDKASASVNLKTGKWKFNIDGNYTSRLPNYDEDAWVKAYMLYNASAQYDLNDKVTVSLAIDNLFDTNPPYDSTWTSYPYYNANWYEGLGRSGFLQITYKY</sequence>
<evidence type="ECO:0000256" key="10">
    <source>
        <dbReference type="SAM" id="SignalP"/>
    </source>
</evidence>
<keyword evidence="7 8" id="KW-0998">Cell outer membrane</keyword>
<evidence type="ECO:0000313" key="13">
    <source>
        <dbReference type="EMBL" id="SCW61270.1"/>
    </source>
</evidence>
<dbReference type="SUPFAM" id="SSF56935">
    <property type="entry name" value="Porins"/>
    <property type="match status" value="1"/>
</dbReference>
<keyword evidence="6 8" id="KW-0472">Membrane</keyword>
<feature type="domain" description="TonB-dependent receptor-like beta-barrel" evidence="11">
    <location>
        <begin position="367"/>
        <end position="893"/>
    </location>
</feature>
<dbReference type="STRING" id="260084.SAMN02927928_2211"/>
<keyword evidence="5 9" id="KW-0798">TonB box</keyword>
<evidence type="ECO:0000256" key="7">
    <source>
        <dbReference type="ARBA" id="ARBA00023237"/>
    </source>
</evidence>
<evidence type="ECO:0000259" key="11">
    <source>
        <dbReference type="Pfam" id="PF00593"/>
    </source>
</evidence>
<dbReference type="EMBL" id="FMTS01000003">
    <property type="protein sequence ID" value="SCW61270.1"/>
    <property type="molecule type" value="Genomic_DNA"/>
</dbReference>
<keyword evidence="3 8" id="KW-1134">Transmembrane beta strand</keyword>
<evidence type="ECO:0000256" key="2">
    <source>
        <dbReference type="ARBA" id="ARBA00022448"/>
    </source>
</evidence>
<dbReference type="PANTHER" id="PTHR47234:SF1">
    <property type="entry name" value="TONB-DEPENDENT RECEPTOR"/>
    <property type="match status" value="1"/>
</dbReference>
<accession>A0A1G4RWP8</accession>
<evidence type="ECO:0000256" key="6">
    <source>
        <dbReference type="ARBA" id="ARBA00023136"/>
    </source>
</evidence>
<dbReference type="OrthoDB" id="7515717at2"/>
<keyword evidence="4 8" id="KW-0812">Transmembrane</keyword>
<keyword evidence="13" id="KW-0675">Receptor</keyword>
<dbReference type="GO" id="GO:0009279">
    <property type="term" value="C:cell outer membrane"/>
    <property type="evidence" value="ECO:0007669"/>
    <property type="project" value="UniProtKB-SubCell"/>
</dbReference>
<dbReference type="PROSITE" id="PS52016">
    <property type="entry name" value="TONB_DEPENDENT_REC_3"/>
    <property type="match status" value="1"/>
</dbReference>
<protein>
    <submittedName>
        <fullName evidence="13">TonB-dependent Receptor Plug Domain</fullName>
    </submittedName>
</protein>
<dbReference type="Gene3D" id="2.40.170.20">
    <property type="entry name" value="TonB-dependent receptor, beta-barrel domain"/>
    <property type="match status" value="1"/>
</dbReference>
<evidence type="ECO:0000256" key="8">
    <source>
        <dbReference type="PROSITE-ProRule" id="PRU01360"/>
    </source>
</evidence>
<keyword evidence="14" id="KW-1185">Reference proteome</keyword>
<evidence type="ECO:0000259" key="12">
    <source>
        <dbReference type="Pfam" id="PF07715"/>
    </source>
</evidence>
<gene>
    <name evidence="13" type="ORF">SAMN02927928_2211</name>
</gene>
<dbReference type="InterPro" id="IPR037066">
    <property type="entry name" value="Plug_dom_sf"/>
</dbReference>
<dbReference type="RefSeq" id="WP_090648272.1">
    <property type="nucleotide sequence ID" value="NZ_CBCRYE010000001.1"/>
</dbReference>
<evidence type="ECO:0000256" key="9">
    <source>
        <dbReference type="RuleBase" id="RU003357"/>
    </source>
</evidence>
<feature type="signal peptide" evidence="10">
    <location>
        <begin position="1"/>
        <end position="33"/>
    </location>
</feature>
<feature type="domain" description="TonB-dependent receptor plug" evidence="12">
    <location>
        <begin position="60"/>
        <end position="180"/>
    </location>
</feature>
<dbReference type="Pfam" id="PF07715">
    <property type="entry name" value="Plug"/>
    <property type="match status" value="1"/>
</dbReference>
<name>A0A1G4RWP8_9CAUL</name>
<dbReference type="InterPro" id="IPR000531">
    <property type="entry name" value="Beta-barrel_TonB"/>
</dbReference>
<keyword evidence="10" id="KW-0732">Signal</keyword>
<dbReference type="Gene3D" id="2.170.130.10">
    <property type="entry name" value="TonB-dependent receptor, plug domain"/>
    <property type="match status" value="1"/>
</dbReference>
<evidence type="ECO:0000256" key="1">
    <source>
        <dbReference type="ARBA" id="ARBA00004571"/>
    </source>
</evidence>
<dbReference type="InterPro" id="IPR012910">
    <property type="entry name" value="Plug_dom"/>
</dbReference>
<evidence type="ECO:0000313" key="14">
    <source>
        <dbReference type="Proteomes" id="UP000199150"/>
    </source>
</evidence>
<dbReference type="InterPro" id="IPR036942">
    <property type="entry name" value="Beta-barrel_TonB_sf"/>
</dbReference>
<reference evidence="14" key="1">
    <citation type="submission" date="2016-10" db="EMBL/GenBank/DDBJ databases">
        <authorList>
            <person name="Varghese N."/>
            <person name="Submissions S."/>
        </authorList>
    </citation>
    <scope>NUCLEOTIDE SEQUENCE [LARGE SCALE GENOMIC DNA]</scope>
    <source>
        <strain evidence="14">CGMCC 1.3431</strain>
    </source>
</reference>
<evidence type="ECO:0000256" key="5">
    <source>
        <dbReference type="ARBA" id="ARBA00023077"/>
    </source>
</evidence>
<organism evidence="13 14">
    <name type="scientific">Asticcacaulis taihuensis</name>
    <dbReference type="NCBI Taxonomy" id="260084"/>
    <lineage>
        <taxon>Bacteria</taxon>
        <taxon>Pseudomonadati</taxon>
        <taxon>Pseudomonadota</taxon>
        <taxon>Alphaproteobacteria</taxon>
        <taxon>Caulobacterales</taxon>
        <taxon>Caulobacteraceae</taxon>
        <taxon>Asticcacaulis</taxon>
    </lineage>
</organism>
<dbReference type="Proteomes" id="UP000199150">
    <property type="component" value="Unassembled WGS sequence"/>
</dbReference>
<comment type="subcellular location">
    <subcellularLocation>
        <location evidence="1 8">Cell outer membrane</location>
        <topology evidence="1 8">Multi-pass membrane protein</topology>
    </subcellularLocation>
</comment>
<keyword evidence="2 8" id="KW-0813">Transport</keyword>
<dbReference type="InterPro" id="IPR039426">
    <property type="entry name" value="TonB-dep_rcpt-like"/>
</dbReference>
<evidence type="ECO:0000256" key="4">
    <source>
        <dbReference type="ARBA" id="ARBA00022692"/>
    </source>
</evidence>
<comment type="similarity">
    <text evidence="8 9">Belongs to the TonB-dependent receptor family.</text>
</comment>
<evidence type="ECO:0000256" key="3">
    <source>
        <dbReference type="ARBA" id="ARBA00022452"/>
    </source>
</evidence>
<dbReference type="PANTHER" id="PTHR47234">
    <property type="match status" value="1"/>
</dbReference>
<feature type="chain" id="PRO_5011752002" evidence="10">
    <location>
        <begin position="34"/>
        <end position="930"/>
    </location>
</feature>
<proteinExistence type="inferred from homology"/>